<evidence type="ECO:0000313" key="2">
    <source>
        <dbReference type="EMBL" id="SEJ45089.1"/>
    </source>
</evidence>
<dbReference type="PANTHER" id="PTHR43058">
    <property type="entry name" value="SLR0655 PROTEIN"/>
    <property type="match status" value="1"/>
</dbReference>
<dbReference type="AlphaFoldDB" id="A0A1H6YV46"/>
<dbReference type="RefSeq" id="WP_092264548.1">
    <property type="nucleotide sequence ID" value="NZ_FNZA01000008.1"/>
</dbReference>
<evidence type="ECO:0000313" key="3">
    <source>
        <dbReference type="Proteomes" id="UP000199223"/>
    </source>
</evidence>
<dbReference type="InterPro" id="IPR038694">
    <property type="entry name" value="DUF427_sf"/>
</dbReference>
<name>A0A1H6YV46_9DEIO</name>
<feature type="domain" description="DUF427" evidence="1">
    <location>
        <begin position="34"/>
        <end position="124"/>
    </location>
</feature>
<organism evidence="2 3">
    <name type="scientific">Deinococcus reticulitermitis</name>
    <dbReference type="NCBI Taxonomy" id="856736"/>
    <lineage>
        <taxon>Bacteria</taxon>
        <taxon>Thermotogati</taxon>
        <taxon>Deinococcota</taxon>
        <taxon>Deinococci</taxon>
        <taxon>Deinococcales</taxon>
        <taxon>Deinococcaceae</taxon>
        <taxon>Deinococcus</taxon>
    </lineage>
</organism>
<dbReference type="Pfam" id="PF04248">
    <property type="entry name" value="NTP_transf_9"/>
    <property type="match status" value="1"/>
</dbReference>
<keyword evidence="3" id="KW-1185">Reference proteome</keyword>
<dbReference type="EMBL" id="FNZA01000008">
    <property type="protein sequence ID" value="SEJ45089.1"/>
    <property type="molecule type" value="Genomic_DNA"/>
</dbReference>
<sequence>MKPRPRPLPAGPDQESVWAYPRPPRLERVPERLEIWLGGVRVADTTAGFRVLETSHPPTYYLPREAFLPGVLRPASGGSACEWKGQATYWTLVSGSAVAERAGWSYERPTPAFAPLAGHVAVYAGLMDECRVGGVRVTPQPGGFYGGWITPDIVGPFKGEPGSWGW</sequence>
<dbReference type="PANTHER" id="PTHR43058:SF1">
    <property type="entry name" value="DUF427 DOMAIN-CONTAINING PROTEIN"/>
    <property type="match status" value="1"/>
</dbReference>
<proteinExistence type="predicted"/>
<dbReference type="Proteomes" id="UP000199223">
    <property type="component" value="Unassembled WGS sequence"/>
</dbReference>
<dbReference type="STRING" id="856736.SAMN04488058_10889"/>
<dbReference type="InterPro" id="IPR007361">
    <property type="entry name" value="DUF427"/>
</dbReference>
<evidence type="ECO:0000259" key="1">
    <source>
        <dbReference type="Pfam" id="PF04248"/>
    </source>
</evidence>
<accession>A0A1H6YV46</accession>
<dbReference type="OrthoDB" id="119916at2"/>
<dbReference type="Gene3D" id="2.170.150.40">
    <property type="entry name" value="Domain of unknown function (DUF427)"/>
    <property type="match status" value="1"/>
</dbReference>
<protein>
    <submittedName>
        <fullName evidence="2">Uncharacterized conserved protein, DUF427 family</fullName>
    </submittedName>
</protein>
<gene>
    <name evidence="2" type="ORF">SAMN04488058_10889</name>
</gene>
<reference evidence="3" key="1">
    <citation type="submission" date="2016-10" db="EMBL/GenBank/DDBJ databases">
        <authorList>
            <person name="Varghese N."/>
            <person name="Submissions S."/>
        </authorList>
    </citation>
    <scope>NUCLEOTIDE SEQUENCE [LARGE SCALE GENOMIC DNA]</scope>
    <source>
        <strain evidence="3">CGMCC 1.10218</strain>
    </source>
</reference>